<dbReference type="Proteomes" id="UP000237003">
    <property type="component" value="Unassembled WGS sequence"/>
</dbReference>
<dbReference type="AlphaFoldDB" id="A0A2S4S1P9"/>
<accession>A0A2S4S1P9</accession>
<feature type="signal peptide" evidence="1">
    <location>
        <begin position="1"/>
        <end position="19"/>
    </location>
</feature>
<evidence type="ECO:0000256" key="1">
    <source>
        <dbReference type="SAM" id="SignalP"/>
    </source>
</evidence>
<comment type="caution">
    <text evidence="2">The sequence shown here is derived from an EMBL/GenBank/DDBJ whole genome shotgun (WGS) entry which is preliminary data.</text>
</comment>
<sequence>MKKLIVIFVGLFISGNVSAADWYSSYNKDEMRGTAQKFVQTDSDNAVDFDFPYNGGSNLMLILRSKKTELEAGQKAEDLALSEAIIAISKGQFLCHSYSGCHVYVKFDDGKIQKYAMSETSGGRTDVIFFNNSTKFIKELRKHKKLILEAEFYQDGAKQFKFDLTGVNSPKS</sequence>
<dbReference type="EMBL" id="PQLX01000001">
    <property type="protein sequence ID" value="POU67780.1"/>
    <property type="molecule type" value="Genomic_DNA"/>
</dbReference>
<feature type="chain" id="PRO_5015447047" evidence="1">
    <location>
        <begin position="20"/>
        <end position="172"/>
    </location>
</feature>
<dbReference type="RefSeq" id="WP_103774711.1">
    <property type="nucleotide sequence ID" value="NZ_PQLX01000001.1"/>
</dbReference>
<name>A0A2S4S1P9_CITAM</name>
<protein>
    <submittedName>
        <fullName evidence="2">Uncharacterized protein</fullName>
    </submittedName>
</protein>
<gene>
    <name evidence="2" type="ORF">C3430_01405</name>
</gene>
<proteinExistence type="predicted"/>
<evidence type="ECO:0000313" key="2">
    <source>
        <dbReference type="EMBL" id="POU67780.1"/>
    </source>
</evidence>
<evidence type="ECO:0000313" key="3">
    <source>
        <dbReference type="Proteomes" id="UP000237003"/>
    </source>
</evidence>
<keyword evidence="1" id="KW-0732">Signal</keyword>
<organism evidence="2 3">
    <name type="scientific">Citrobacter amalonaticus</name>
    <dbReference type="NCBI Taxonomy" id="35703"/>
    <lineage>
        <taxon>Bacteria</taxon>
        <taxon>Pseudomonadati</taxon>
        <taxon>Pseudomonadota</taxon>
        <taxon>Gammaproteobacteria</taxon>
        <taxon>Enterobacterales</taxon>
        <taxon>Enterobacteriaceae</taxon>
        <taxon>Citrobacter</taxon>
    </lineage>
</organism>
<reference evidence="2 3" key="1">
    <citation type="submission" date="2018-01" db="EMBL/GenBank/DDBJ databases">
        <title>Complete genome sequences of 14 Citrobacter spp. isolated from plant in Canada.</title>
        <authorList>
            <person name="Bhandare S.G."/>
            <person name="Colavecchio A."/>
            <person name="Jeukens J."/>
            <person name="Emond-Rheault J.-G."/>
            <person name="Freschi L."/>
            <person name="Hamel J."/>
            <person name="Kukavica-Ibrulj I."/>
            <person name="Levesque R."/>
            <person name="Goodridge L."/>
        </authorList>
    </citation>
    <scope>NUCLEOTIDE SEQUENCE [LARGE SCALE GENOMIC DNA]</scope>
    <source>
        <strain evidence="2 3">S1285</strain>
    </source>
</reference>
<dbReference type="OrthoDB" id="6693450at2"/>